<protein>
    <recommendedName>
        <fullName evidence="5">Ankyrin</fullName>
    </recommendedName>
</protein>
<gene>
    <name evidence="3" type="ORF">PAPYR_6699</name>
</gene>
<organism evidence="3 4">
    <name type="scientific">Paratrimastix pyriformis</name>
    <dbReference type="NCBI Taxonomy" id="342808"/>
    <lineage>
        <taxon>Eukaryota</taxon>
        <taxon>Metamonada</taxon>
        <taxon>Preaxostyla</taxon>
        <taxon>Paratrimastigidae</taxon>
        <taxon>Paratrimastix</taxon>
    </lineage>
</organism>
<proteinExistence type="predicted"/>
<sequence>MLVRLQAALSQFPDQVNVPNSAGWTPLRYVVQIGAKELGDEFASQAVEILLHAHARPDIAAREGGMAPIHRAARSGMLKTILTFFRHSPDTVNLRTNKGLTVLHYVAQWPTNKFPDLKEVLHDLVIDGVTKDGNTAAHYAGACRRRETLDYLYSLGFRRDLRNACGFTPEDKFRGRGRIIDGDISD</sequence>
<dbReference type="Proteomes" id="UP001141327">
    <property type="component" value="Unassembled WGS sequence"/>
</dbReference>
<evidence type="ECO:0008006" key="5">
    <source>
        <dbReference type="Google" id="ProtNLM"/>
    </source>
</evidence>
<keyword evidence="2" id="KW-0040">ANK repeat</keyword>
<name>A0ABQ8UEU3_9EUKA</name>
<dbReference type="InterPro" id="IPR036770">
    <property type="entry name" value="Ankyrin_rpt-contain_sf"/>
</dbReference>
<comment type="caution">
    <text evidence="3">The sequence shown here is derived from an EMBL/GenBank/DDBJ whole genome shotgun (WGS) entry which is preliminary data.</text>
</comment>
<evidence type="ECO:0000256" key="1">
    <source>
        <dbReference type="ARBA" id="ARBA00022737"/>
    </source>
</evidence>
<keyword evidence="4" id="KW-1185">Reference proteome</keyword>
<dbReference type="Gene3D" id="1.25.40.20">
    <property type="entry name" value="Ankyrin repeat-containing domain"/>
    <property type="match status" value="1"/>
</dbReference>
<dbReference type="InterPro" id="IPR002110">
    <property type="entry name" value="Ankyrin_rpt"/>
</dbReference>
<dbReference type="PANTHER" id="PTHR24186">
    <property type="entry name" value="PROTEIN PHOSPHATASE 1 REGULATORY SUBUNIT"/>
    <property type="match status" value="1"/>
</dbReference>
<evidence type="ECO:0000313" key="3">
    <source>
        <dbReference type="EMBL" id="KAJ4457768.1"/>
    </source>
</evidence>
<dbReference type="Pfam" id="PF12796">
    <property type="entry name" value="Ank_2"/>
    <property type="match status" value="1"/>
</dbReference>
<accession>A0ABQ8UEU3</accession>
<evidence type="ECO:0000256" key="2">
    <source>
        <dbReference type="ARBA" id="ARBA00023043"/>
    </source>
</evidence>
<dbReference type="EMBL" id="JAPMOS010000040">
    <property type="protein sequence ID" value="KAJ4457768.1"/>
    <property type="molecule type" value="Genomic_DNA"/>
</dbReference>
<evidence type="ECO:0000313" key="4">
    <source>
        <dbReference type="Proteomes" id="UP001141327"/>
    </source>
</evidence>
<reference evidence="3" key="1">
    <citation type="journal article" date="2022" name="bioRxiv">
        <title>Genomics of Preaxostyla Flagellates Illuminates Evolutionary Transitions and the Path Towards Mitochondrial Loss.</title>
        <authorList>
            <person name="Novak L.V.F."/>
            <person name="Treitli S.C."/>
            <person name="Pyrih J."/>
            <person name="Halakuc P."/>
            <person name="Pipaliya S.V."/>
            <person name="Vacek V."/>
            <person name="Brzon O."/>
            <person name="Soukal P."/>
            <person name="Eme L."/>
            <person name="Dacks J.B."/>
            <person name="Karnkowska A."/>
            <person name="Elias M."/>
            <person name="Hampl V."/>
        </authorList>
    </citation>
    <scope>NUCLEOTIDE SEQUENCE</scope>
    <source>
        <strain evidence="3">RCP-MX</strain>
    </source>
</reference>
<dbReference type="PANTHER" id="PTHR24186:SF38">
    <property type="entry name" value="ANKYRIN REPEAT FAMILY PROTEIN"/>
    <property type="match status" value="1"/>
</dbReference>
<dbReference type="SUPFAM" id="SSF48403">
    <property type="entry name" value="Ankyrin repeat"/>
    <property type="match status" value="1"/>
</dbReference>
<keyword evidence="1" id="KW-0677">Repeat</keyword>